<organism evidence="1 2">
    <name type="scientific">Castanea mollissima</name>
    <name type="common">Chinese chestnut</name>
    <dbReference type="NCBI Taxonomy" id="60419"/>
    <lineage>
        <taxon>Eukaryota</taxon>
        <taxon>Viridiplantae</taxon>
        <taxon>Streptophyta</taxon>
        <taxon>Embryophyta</taxon>
        <taxon>Tracheophyta</taxon>
        <taxon>Spermatophyta</taxon>
        <taxon>Magnoliopsida</taxon>
        <taxon>eudicotyledons</taxon>
        <taxon>Gunneridae</taxon>
        <taxon>Pentapetalae</taxon>
        <taxon>rosids</taxon>
        <taxon>fabids</taxon>
        <taxon>Fagales</taxon>
        <taxon>Fagaceae</taxon>
        <taxon>Castanea</taxon>
    </lineage>
</organism>
<evidence type="ECO:0000313" key="2">
    <source>
        <dbReference type="Proteomes" id="UP000737018"/>
    </source>
</evidence>
<proteinExistence type="predicted"/>
<sequence>MESSLAAAATPLPLEGGGGGNTLSEIYQNAKKLQLRTRDALERLERLEYSSGGNLESQTPELSASIKRDLTQIQSLCVEMDRLCRSLPSKSHRDLWKRYPPPNSLLLFSPLSYLGFLFISHANWSKSICHLQKI</sequence>
<dbReference type="AlphaFoldDB" id="A0A8J4RBS4"/>
<protein>
    <submittedName>
        <fullName evidence="1">Uncharacterized protein</fullName>
    </submittedName>
</protein>
<accession>A0A8J4RBS4</accession>
<comment type="caution">
    <text evidence="1">The sequence shown here is derived from an EMBL/GenBank/DDBJ whole genome shotgun (WGS) entry which is preliminary data.</text>
</comment>
<gene>
    <name evidence="1" type="ORF">CMV_014363</name>
</gene>
<name>A0A8J4RBS4_9ROSI</name>
<dbReference type="OrthoDB" id="158360at2759"/>
<dbReference type="Proteomes" id="UP000737018">
    <property type="component" value="Unassembled WGS sequence"/>
</dbReference>
<keyword evidence="2" id="KW-1185">Reference proteome</keyword>
<dbReference type="EMBL" id="JRKL02001998">
    <property type="protein sequence ID" value="KAF3960977.1"/>
    <property type="molecule type" value="Genomic_DNA"/>
</dbReference>
<reference evidence="1" key="1">
    <citation type="submission" date="2020-03" db="EMBL/GenBank/DDBJ databases">
        <title>Castanea mollissima Vanexum genome sequencing.</title>
        <authorList>
            <person name="Staton M."/>
        </authorList>
    </citation>
    <scope>NUCLEOTIDE SEQUENCE</scope>
    <source>
        <tissue evidence="1">Leaf</tissue>
    </source>
</reference>
<evidence type="ECO:0000313" key="1">
    <source>
        <dbReference type="EMBL" id="KAF3960977.1"/>
    </source>
</evidence>